<feature type="transmembrane region" description="Helical" evidence="1">
    <location>
        <begin position="7"/>
        <end position="29"/>
    </location>
</feature>
<accession>K4I0B3</accession>
<evidence type="ECO:0000256" key="1">
    <source>
        <dbReference type="SAM" id="Phobius"/>
    </source>
</evidence>
<keyword evidence="1" id="KW-0472">Membrane</keyword>
<keyword evidence="3" id="KW-1185">Reference proteome</keyword>
<proteinExistence type="predicted"/>
<keyword evidence="1" id="KW-1133">Transmembrane helix</keyword>
<keyword evidence="1" id="KW-0812">Transmembrane</keyword>
<sequence length="38" mass="4412">MKDKIGNFLAWIVALFIAGGLYGFVMWLYGLYIKWIIS</sequence>
<organism evidence="2 3">
    <name type="scientific">Lactobacillus phage ATCC 8014-B2</name>
    <dbReference type="NCBI Taxonomy" id="1225795"/>
    <lineage>
        <taxon>Viruses</taxon>
        <taxon>Duplodnaviria</taxon>
        <taxon>Heunggongvirae</taxon>
        <taxon>Uroviricota</taxon>
        <taxon>Caudoviricetes</taxon>
        <taxon>Tybeckvirinae</taxon>
        <taxon>Douglaswolinvirus</taxon>
        <taxon>Douglaswolinvirus B2</taxon>
    </lineage>
</organism>
<gene>
    <name evidence="2" type="ORF">8014-B2_001</name>
</gene>
<dbReference type="EMBL" id="JX486088">
    <property type="protein sequence ID" value="AFU63068.1"/>
    <property type="molecule type" value="Genomic_DNA"/>
</dbReference>
<protein>
    <submittedName>
        <fullName evidence="2">Uncharacterized protein</fullName>
    </submittedName>
</protein>
<evidence type="ECO:0000313" key="2">
    <source>
        <dbReference type="EMBL" id="AFU63068.1"/>
    </source>
</evidence>
<reference evidence="2 3" key="1">
    <citation type="journal article" date="2012" name="Appl. Environ. Microbiol.">
        <title>Characterization of Two Virulent Phages of Lactobacillus plantarum.</title>
        <authorList>
            <person name="Briggiler Marco M."/>
            <person name="Garneau J.E."/>
            <person name="Tremblay D."/>
            <person name="Quiberoni A."/>
            <person name="Moineau S."/>
        </authorList>
    </citation>
    <scope>NUCLEOTIDE SEQUENCE [LARGE SCALE GENOMIC DNA]</scope>
</reference>
<dbReference type="Proteomes" id="UP000008061">
    <property type="component" value="Segment"/>
</dbReference>
<evidence type="ECO:0000313" key="3">
    <source>
        <dbReference type="Proteomes" id="UP000008061"/>
    </source>
</evidence>
<name>K4I0B3_9CAUD</name>